<feature type="region of interest" description="Disordered" evidence="1">
    <location>
        <begin position="1"/>
        <end position="89"/>
    </location>
</feature>
<evidence type="ECO:0000313" key="3">
    <source>
        <dbReference type="Proteomes" id="UP000320762"/>
    </source>
</evidence>
<feature type="compositionally biased region" description="Polar residues" evidence="1">
    <location>
        <begin position="110"/>
        <end position="126"/>
    </location>
</feature>
<gene>
    <name evidence="2" type="ORF">BD626DRAFT_632088</name>
</gene>
<feature type="compositionally biased region" description="Pro residues" evidence="1">
    <location>
        <begin position="62"/>
        <end position="79"/>
    </location>
</feature>
<evidence type="ECO:0000256" key="1">
    <source>
        <dbReference type="SAM" id="MobiDB-lite"/>
    </source>
</evidence>
<comment type="caution">
    <text evidence="2">The sequence shown here is derived from an EMBL/GenBank/DDBJ whole genome shotgun (WGS) entry which is preliminary data.</text>
</comment>
<sequence>MAHPTGRTPPPNQHYLYGPPPPPIGHPVHHTGAALARAPPRPPSRSIAAAVHAPPSRHAAAPPLPSRPAAAPPLPPRPQPTSRYDTANPFANRACRHRCRTTGAWEGSHHNASTSSRPDTSAHSDLNTSTCLETCRDPLAALPSSAIPHGTPCTRCDRVLGQGWGQVGGERVSDRVGSGLHRSKSLHATTGGSVPGPILRGYTAHCTFAGVAGRQTVGFYDADQIAAALVRAAGGSAREAGMHSTEGARLRSSDLRLAEYQRLRAFVARVLGCMQVQLSVALHAIILLGLSSSLGPSSSLLPSSSLASSSSHAPSSSLVSSALQQRLIATLALAHRADTERGICAGCWAHVANSCSVGEGRAWLGDDAFAPIGIKDASAYSIAPFTKEAIRRNSEALLRGAGYRMHVERVELEEVAMRALANETMGEMGEGAANGTEGQRSRSVRAAPSRQVSYPEMPSRSHSAVPWLPTRAVAQSVRSPEPSPSRYRVAPSTSHSQEPPLSRPLDPGRSRSRTISLGEGAQAAPGGSVLFHPPYRPSPLNAYNTSKASYPPSRPRA</sequence>
<feature type="compositionally biased region" description="Pro residues" evidence="1">
    <location>
        <begin position="7"/>
        <end position="25"/>
    </location>
</feature>
<dbReference type="EMBL" id="VDMD01000019">
    <property type="protein sequence ID" value="TRM60920.1"/>
    <property type="molecule type" value="Genomic_DNA"/>
</dbReference>
<organism evidence="2 3">
    <name type="scientific">Schizophyllum amplum</name>
    <dbReference type="NCBI Taxonomy" id="97359"/>
    <lineage>
        <taxon>Eukaryota</taxon>
        <taxon>Fungi</taxon>
        <taxon>Dikarya</taxon>
        <taxon>Basidiomycota</taxon>
        <taxon>Agaricomycotina</taxon>
        <taxon>Agaricomycetes</taxon>
        <taxon>Agaricomycetidae</taxon>
        <taxon>Agaricales</taxon>
        <taxon>Schizophyllaceae</taxon>
        <taxon>Schizophyllum</taxon>
    </lineage>
</organism>
<evidence type="ECO:0000313" key="2">
    <source>
        <dbReference type="EMBL" id="TRM60920.1"/>
    </source>
</evidence>
<keyword evidence="3" id="KW-1185">Reference proteome</keyword>
<protein>
    <submittedName>
        <fullName evidence="2">Uncharacterized protein</fullName>
    </submittedName>
</protein>
<reference evidence="2 3" key="1">
    <citation type="journal article" date="2019" name="New Phytol.">
        <title>Comparative genomics reveals unique wood-decay strategies and fruiting body development in the Schizophyllaceae.</title>
        <authorList>
            <person name="Almasi E."/>
            <person name="Sahu N."/>
            <person name="Krizsan K."/>
            <person name="Balint B."/>
            <person name="Kovacs G.M."/>
            <person name="Kiss B."/>
            <person name="Cseklye J."/>
            <person name="Drula E."/>
            <person name="Henrissat B."/>
            <person name="Nagy I."/>
            <person name="Chovatia M."/>
            <person name="Adam C."/>
            <person name="LaButti K."/>
            <person name="Lipzen A."/>
            <person name="Riley R."/>
            <person name="Grigoriev I.V."/>
            <person name="Nagy L.G."/>
        </authorList>
    </citation>
    <scope>NUCLEOTIDE SEQUENCE [LARGE SCALE GENOMIC DNA]</scope>
    <source>
        <strain evidence="2 3">NL-1724</strain>
    </source>
</reference>
<dbReference type="OrthoDB" id="10430952at2759"/>
<dbReference type="Proteomes" id="UP000320762">
    <property type="component" value="Unassembled WGS sequence"/>
</dbReference>
<feature type="compositionally biased region" description="Low complexity" evidence="1">
    <location>
        <begin position="33"/>
        <end position="61"/>
    </location>
</feature>
<name>A0A550C7Y4_9AGAR</name>
<feature type="region of interest" description="Disordered" evidence="1">
    <location>
        <begin position="173"/>
        <end position="192"/>
    </location>
</feature>
<accession>A0A550C7Y4</accession>
<dbReference type="AlphaFoldDB" id="A0A550C7Y4"/>
<proteinExistence type="predicted"/>
<feature type="region of interest" description="Disordered" evidence="1">
    <location>
        <begin position="103"/>
        <end position="126"/>
    </location>
</feature>
<feature type="region of interest" description="Disordered" evidence="1">
    <location>
        <begin position="428"/>
        <end position="557"/>
    </location>
</feature>